<feature type="compositionally biased region" description="Low complexity" evidence="4">
    <location>
        <begin position="322"/>
        <end position="420"/>
    </location>
</feature>
<comment type="caution">
    <text evidence="5">The sequence shown here is derived from an EMBL/GenBank/DDBJ whole genome shotgun (WGS) entry which is preliminary data.</text>
</comment>
<dbReference type="GO" id="GO:0071555">
    <property type="term" value="P:cell wall organization"/>
    <property type="evidence" value="ECO:0007669"/>
    <property type="project" value="TreeGrafter"/>
</dbReference>
<evidence type="ECO:0000313" key="6">
    <source>
        <dbReference type="Proteomes" id="UP000827724"/>
    </source>
</evidence>
<dbReference type="Proteomes" id="UP000827724">
    <property type="component" value="Unassembled WGS sequence"/>
</dbReference>
<dbReference type="GO" id="GO:0042973">
    <property type="term" value="F:glucan endo-1,3-beta-D-glucosidase activity"/>
    <property type="evidence" value="ECO:0007669"/>
    <property type="project" value="TreeGrafter"/>
</dbReference>
<name>A0A9P8QGA9_9HYPO</name>
<dbReference type="OrthoDB" id="77201at2759"/>
<accession>A0A9P8QGA9</accession>
<feature type="compositionally biased region" description="Low complexity" evidence="4">
    <location>
        <begin position="428"/>
        <end position="441"/>
    </location>
</feature>
<dbReference type="Gene3D" id="3.20.20.80">
    <property type="entry name" value="Glycosidases"/>
    <property type="match status" value="1"/>
</dbReference>
<organism evidence="5 6">
    <name type="scientific">Trichoderma cornu-damae</name>
    <dbReference type="NCBI Taxonomy" id="654480"/>
    <lineage>
        <taxon>Eukaryota</taxon>
        <taxon>Fungi</taxon>
        <taxon>Dikarya</taxon>
        <taxon>Ascomycota</taxon>
        <taxon>Pezizomycotina</taxon>
        <taxon>Sordariomycetes</taxon>
        <taxon>Hypocreomycetidae</taxon>
        <taxon>Hypocreales</taxon>
        <taxon>Hypocreaceae</taxon>
        <taxon>Trichoderma</taxon>
    </lineage>
</organism>
<dbReference type="InterPro" id="IPR050732">
    <property type="entry name" value="Beta-glucan_modifiers"/>
</dbReference>
<feature type="region of interest" description="Disordered" evidence="4">
    <location>
        <begin position="312"/>
        <end position="449"/>
    </location>
</feature>
<dbReference type="PANTHER" id="PTHR16631:SF16">
    <property type="entry name" value="GPI-ANCHORED CELL WALL BETA-1,3-ENDOGLUCANASE EGLC"/>
    <property type="match status" value="1"/>
</dbReference>
<dbReference type="AlphaFoldDB" id="A0A9P8QGA9"/>
<keyword evidence="3" id="KW-0378">Hydrolase</keyword>
<dbReference type="GO" id="GO:0005576">
    <property type="term" value="C:extracellular region"/>
    <property type="evidence" value="ECO:0007669"/>
    <property type="project" value="TreeGrafter"/>
</dbReference>
<evidence type="ECO:0000256" key="2">
    <source>
        <dbReference type="ARBA" id="ARBA00008773"/>
    </source>
</evidence>
<dbReference type="EMBL" id="JAIWOZ010000006">
    <property type="protein sequence ID" value="KAH6604420.1"/>
    <property type="molecule type" value="Genomic_DNA"/>
</dbReference>
<protein>
    <submittedName>
        <fullName evidence="5">Gpi-anchored cell wall beta-1</fullName>
    </submittedName>
</protein>
<comment type="subcellular location">
    <subcellularLocation>
        <location evidence="1">Cell envelope</location>
    </subcellularLocation>
</comment>
<sequence length="471" mass="48149">MKLSTTIATGAALAAGVSAGQTNYLGFNSGNTLPDESAKFEKDFLAEFSTAQKLAGAPGTFNAVRLYTNIQAYSTNTPIEAFSAAIQTKTYLLLGIWTSGTSNIDNELAALSKAVDQYGKPFTDLVIGISIGSEDLYRDSATGRTNKAGVGNGPDEILGFINAYKKQFAKTALATVPVGHVDTWDAWINSTNKEVLDAVDWIGVDEYPFYETGKGNAIGNAGKLFDQAYQTAVGVANGKPVWVTETGWPLTGPSWDEAIPSVANAKSYWDEIGCKRLFNKVPTFWYNLRDSNPANQVKFGISQSLSSTPSFNLTCPSTSEDSTTSVSKPTSTSKQVSSPTTLVLAPSSTSTSKSSPDGSSSSGSSSGSSSNSSSSNNSSSNSSSSNSSSSSGSSNGSSSSGSSNGSSSNGSSDSSSSSGGSKAGSGSGSNTSSNSTQTSSGPLPTNSGAINRLSGVAFAGVALVAGALAFF</sequence>
<dbReference type="PANTHER" id="PTHR16631">
    <property type="entry name" value="GLUCAN 1,3-BETA-GLUCOSIDASE"/>
    <property type="match status" value="1"/>
</dbReference>
<dbReference type="SUPFAM" id="SSF51445">
    <property type="entry name" value="(Trans)glycosidases"/>
    <property type="match status" value="1"/>
</dbReference>
<keyword evidence="6" id="KW-1185">Reference proteome</keyword>
<evidence type="ECO:0000256" key="3">
    <source>
        <dbReference type="ARBA" id="ARBA00022801"/>
    </source>
</evidence>
<dbReference type="GO" id="GO:0009277">
    <property type="term" value="C:fungal-type cell wall"/>
    <property type="evidence" value="ECO:0007669"/>
    <property type="project" value="TreeGrafter"/>
</dbReference>
<dbReference type="InterPro" id="IPR017853">
    <property type="entry name" value="GH"/>
</dbReference>
<feature type="compositionally biased region" description="Polar residues" evidence="4">
    <location>
        <begin position="312"/>
        <end position="321"/>
    </location>
</feature>
<gene>
    <name evidence="5" type="ORF">Trco_007866</name>
</gene>
<comment type="similarity">
    <text evidence="2">Belongs to the glycosyl hydrolase 17 family.</text>
</comment>
<evidence type="ECO:0000256" key="1">
    <source>
        <dbReference type="ARBA" id="ARBA00004196"/>
    </source>
</evidence>
<reference evidence="5" key="1">
    <citation type="submission" date="2021-08" db="EMBL/GenBank/DDBJ databases">
        <title>Chromosome-Level Trichoderma cornu-damae using Hi-C Data.</title>
        <authorList>
            <person name="Kim C.S."/>
        </authorList>
    </citation>
    <scope>NUCLEOTIDE SEQUENCE</scope>
    <source>
        <strain evidence="5">KA19-0412C</strain>
    </source>
</reference>
<evidence type="ECO:0000256" key="4">
    <source>
        <dbReference type="SAM" id="MobiDB-lite"/>
    </source>
</evidence>
<proteinExistence type="inferred from homology"/>
<dbReference type="GO" id="GO:0009986">
    <property type="term" value="C:cell surface"/>
    <property type="evidence" value="ECO:0007669"/>
    <property type="project" value="TreeGrafter"/>
</dbReference>
<evidence type="ECO:0000313" key="5">
    <source>
        <dbReference type="EMBL" id="KAH6604420.1"/>
    </source>
</evidence>